<protein>
    <submittedName>
        <fullName evidence="1">Uncharacterized protein</fullName>
    </submittedName>
</protein>
<evidence type="ECO:0000313" key="1">
    <source>
        <dbReference type="EMBL" id="ORO70731.1"/>
    </source>
</evidence>
<dbReference type="RefSeq" id="WP_000550715.1">
    <property type="nucleotide sequence ID" value="NZ_CP054135.1"/>
</dbReference>
<name>A0A1X1ICB8_STROR</name>
<evidence type="ECO:0000313" key="3">
    <source>
        <dbReference type="Proteomes" id="UP000193160"/>
    </source>
</evidence>
<organism evidence="1 3">
    <name type="scientific">Streptococcus oralis subsp. oralis</name>
    <dbReference type="NCBI Taxonomy" id="1891914"/>
    <lineage>
        <taxon>Bacteria</taxon>
        <taxon>Bacillati</taxon>
        <taxon>Bacillota</taxon>
        <taxon>Bacilli</taxon>
        <taxon>Lactobacillales</taxon>
        <taxon>Streptococcaceae</taxon>
        <taxon>Streptococcus</taxon>
    </lineage>
</organism>
<reference evidence="1" key="2">
    <citation type="submission" date="2017-04" db="EMBL/GenBank/DDBJ databases">
        <authorList>
            <person name="Afonso C.L."/>
            <person name="Miller P.J."/>
            <person name="Scott M.A."/>
            <person name="Spackman E."/>
            <person name="Goraichik I."/>
            <person name="Dimitrov K.M."/>
            <person name="Suarez D.L."/>
            <person name="Swayne D.E."/>
        </authorList>
    </citation>
    <scope>NUCLEOTIDE SEQUENCE</scope>
    <source>
        <strain evidence="1">B_007274_11</strain>
    </source>
</reference>
<dbReference type="EMBL" id="NCUT01000029">
    <property type="protein sequence ID" value="ORO70731.1"/>
    <property type="molecule type" value="Genomic_DNA"/>
</dbReference>
<dbReference type="Proteomes" id="UP000510746">
    <property type="component" value="Chromosome"/>
</dbReference>
<sequence length="409" mass="49287">MHLSGESIQLVKDYFESYLTGYSIEVLDFDHYSKIYILNDSLILLFEVNRNKVDYVNNKGLCKEDLTNNRYIEPGIYGNHYYSFRIVELTNNEIGWKYNNEEFKRKVIAYIGEELIFVPIEYVKFKGWSRYYWSMDIPSKIEYIDKEVPQLRLKERYEKWDGFRYYFIFIEFKKPNNTYAKAVAYSVSSPRVYINTLCKNTVKTGKLYRDTMRGGNYGWMTPLEKAFNLWKGVKRVKRLEENLTYFFIEEYHKEKSLVCKRADELANEFNENSCKFDKLERSSWLQPNNKWISEELVYRLTKKMFKDYKVVYQMRPFFLRSKTTGAQLSYDIFISGLNVAIEYQGVQHFQPVEFFGGEKNFERQLIRDREKYELSKENNVYLVYIKYDEEISEELIKNKVNIILNTNKD</sequence>
<accession>A0A1X1ICB8</accession>
<proteinExistence type="predicted"/>
<keyword evidence="3" id="KW-1185">Reference proteome</keyword>
<dbReference type="Proteomes" id="UP000193160">
    <property type="component" value="Unassembled WGS sequence"/>
</dbReference>
<dbReference type="Gene3D" id="3.40.960.10">
    <property type="entry name" value="VSR Endonuclease"/>
    <property type="match status" value="1"/>
</dbReference>
<dbReference type="EMBL" id="CP054135">
    <property type="protein sequence ID" value="QLL95938.1"/>
    <property type="molecule type" value="Genomic_DNA"/>
</dbReference>
<gene>
    <name evidence="1" type="ORF">B7712_05840</name>
    <name evidence="2" type="ORF">HRJ33_01630</name>
</gene>
<dbReference type="AlphaFoldDB" id="A0A1X1ICB8"/>
<reference evidence="2 4" key="3">
    <citation type="submission" date="2020-05" db="EMBL/GenBank/DDBJ databases">
        <title>A novel sialic acid binding adhesin present in multiple species contributes to the pathogenesis of Infective endocarditis.</title>
        <authorList>
            <person name="Gaytan M.O."/>
            <person name="Singh A.K."/>
            <person name="Woodiga S.A."/>
            <person name="Patel S.A."/>
            <person name="Ann S.-S."/>
            <person name="Vera Ponce de Leon A."/>
            <person name="McGrath S."/>
            <person name="Miller A."/>
            <person name="Bush J."/>
            <person name="van der Linden M."/>
            <person name="Magrini V."/>
            <person name="Wilson R.K."/>
            <person name="Kitten T."/>
            <person name="King S.J."/>
        </authorList>
    </citation>
    <scope>NUCLEOTIDE SEQUENCE [LARGE SCALE GENOMIC DNA]</scope>
    <source>
        <strain evidence="2 4">ATCC 10557</strain>
    </source>
</reference>
<evidence type="ECO:0000313" key="4">
    <source>
        <dbReference type="Proteomes" id="UP000510746"/>
    </source>
</evidence>
<reference evidence="1 3" key="1">
    <citation type="journal article" date="2016" name="Eur. J. Clin. Microbiol. Infect. Dis.">
        <title>Whole genome sequencing as a tool for phylogenetic analysis of clinical strains of Mitis group streptococci.</title>
        <authorList>
            <person name="Rasmussen L.H."/>
            <person name="Dargis R."/>
            <person name="Hojholt K."/>
            <person name="Christensen J.J."/>
            <person name="Skovgaard O."/>
            <person name="Justesen U.S."/>
            <person name="Rosenvinge F.S."/>
            <person name="Moser C."/>
            <person name="Lukjancenko O."/>
            <person name="Rasmussen S."/>
            <person name="Nielsen X.C."/>
        </authorList>
    </citation>
    <scope>NUCLEOTIDE SEQUENCE [LARGE SCALE GENOMIC DNA]</scope>
    <source>
        <strain evidence="1 3">B_007274_11</strain>
    </source>
</reference>
<evidence type="ECO:0000313" key="2">
    <source>
        <dbReference type="EMBL" id="QLL95938.1"/>
    </source>
</evidence>